<name>A0A7W6Q3H4_9RHOB</name>
<feature type="transmembrane region" description="Helical" evidence="7">
    <location>
        <begin position="64"/>
        <end position="87"/>
    </location>
</feature>
<keyword evidence="3" id="KW-1003">Cell membrane</keyword>
<keyword evidence="6 7" id="KW-0472">Membrane</keyword>
<feature type="transmembrane region" description="Helical" evidence="7">
    <location>
        <begin position="179"/>
        <end position="201"/>
    </location>
</feature>
<dbReference type="EMBL" id="JACIFU010000002">
    <property type="protein sequence ID" value="MBB4174215.1"/>
    <property type="molecule type" value="Genomic_DNA"/>
</dbReference>
<feature type="transmembrane region" description="Helical" evidence="7">
    <location>
        <begin position="423"/>
        <end position="444"/>
    </location>
</feature>
<feature type="transmembrane region" description="Helical" evidence="7">
    <location>
        <begin position="33"/>
        <end position="52"/>
    </location>
</feature>
<evidence type="ECO:0000313" key="8">
    <source>
        <dbReference type="EMBL" id="MBB4174215.1"/>
    </source>
</evidence>
<evidence type="ECO:0000256" key="7">
    <source>
        <dbReference type="SAM" id="Phobius"/>
    </source>
</evidence>
<dbReference type="GO" id="GO:0042910">
    <property type="term" value="F:xenobiotic transmembrane transporter activity"/>
    <property type="evidence" value="ECO:0007669"/>
    <property type="project" value="InterPro"/>
</dbReference>
<evidence type="ECO:0000256" key="1">
    <source>
        <dbReference type="ARBA" id="ARBA00004429"/>
    </source>
</evidence>
<evidence type="ECO:0000256" key="4">
    <source>
        <dbReference type="ARBA" id="ARBA00022692"/>
    </source>
</evidence>
<dbReference type="InterPro" id="IPR052031">
    <property type="entry name" value="Membrane_Transporter-Flippase"/>
</dbReference>
<keyword evidence="9" id="KW-1185">Reference proteome</keyword>
<evidence type="ECO:0000256" key="6">
    <source>
        <dbReference type="ARBA" id="ARBA00023136"/>
    </source>
</evidence>
<evidence type="ECO:0000256" key="2">
    <source>
        <dbReference type="ARBA" id="ARBA00022448"/>
    </source>
</evidence>
<dbReference type="PANTHER" id="PTHR43549">
    <property type="entry name" value="MULTIDRUG RESISTANCE PROTEIN YPNP-RELATED"/>
    <property type="match status" value="1"/>
</dbReference>
<dbReference type="PANTHER" id="PTHR43549:SF3">
    <property type="entry name" value="MULTIDRUG RESISTANCE PROTEIN YPNP-RELATED"/>
    <property type="match status" value="1"/>
</dbReference>
<dbReference type="GO" id="GO:0005886">
    <property type="term" value="C:plasma membrane"/>
    <property type="evidence" value="ECO:0007669"/>
    <property type="project" value="UniProtKB-SubCell"/>
</dbReference>
<dbReference type="NCBIfam" id="TIGR00797">
    <property type="entry name" value="matE"/>
    <property type="match status" value="1"/>
</dbReference>
<evidence type="ECO:0000256" key="5">
    <source>
        <dbReference type="ARBA" id="ARBA00022989"/>
    </source>
</evidence>
<proteinExistence type="predicted"/>
<feature type="transmembrane region" description="Helical" evidence="7">
    <location>
        <begin position="107"/>
        <end position="126"/>
    </location>
</feature>
<sequence>MPDQAQSENDTSDRSDLTQGPVWRALAAMSAPMSFGIFAVLSVGLADAYFLGQLGGTELAAVGFIYPVTTAVTSLSIGLSAGANAALSQGVGRGDGAEATQRLGLHAIGLGLVLSTLIALAVWAIYPLLFGALGAGGDVSGRITEYIPVWALSFPFLVVMMITNAVFRAHGDSLTSAWIMVLAAVVNVGLDPLLIFGMWGLPELGMTGAAIATLSGRILAVVIALYIAWRRGLLGWCGSLLAGALASTKKILNVGLPAAFSNAINPAGMALVTAAVATVGEAAVAGFGAATRIQSMALVPLLALSSGIGPVIGQNWGAEKHDRTREATANAFWFCIGYGILIAVVLGVFAEPLAAIFASGEDDARYAATYLRFVGASLFGYGLVVTANAAMNARDKAVWSMSLSLSRIFVIYLPLAWIGAMTLGYAGIVAAAVLANVIAGWASIVSARGTDLLKTDNVFIKFPLNLIPARS</sequence>
<dbReference type="Pfam" id="PF01554">
    <property type="entry name" value="MatE"/>
    <property type="match status" value="2"/>
</dbReference>
<dbReference type="InterPro" id="IPR048279">
    <property type="entry name" value="MdtK-like"/>
</dbReference>
<keyword evidence="5 7" id="KW-1133">Transmembrane helix</keyword>
<dbReference type="PIRSF" id="PIRSF006603">
    <property type="entry name" value="DinF"/>
    <property type="match status" value="1"/>
</dbReference>
<evidence type="ECO:0000256" key="3">
    <source>
        <dbReference type="ARBA" id="ARBA00022475"/>
    </source>
</evidence>
<comment type="caution">
    <text evidence="8">The sequence shown here is derived from an EMBL/GenBank/DDBJ whole genome shotgun (WGS) entry which is preliminary data.</text>
</comment>
<feature type="transmembrane region" description="Helical" evidence="7">
    <location>
        <begin position="397"/>
        <end position="417"/>
    </location>
</feature>
<feature type="transmembrane region" description="Helical" evidence="7">
    <location>
        <begin position="207"/>
        <end position="229"/>
    </location>
</feature>
<comment type="subcellular location">
    <subcellularLocation>
        <location evidence="1">Cell inner membrane</location>
        <topology evidence="1">Multi-pass membrane protein</topology>
    </subcellularLocation>
</comment>
<reference evidence="8 9" key="1">
    <citation type="submission" date="2020-08" db="EMBL/GenBank/DDBJ databases">
        <title>Genomic Encyclopedia of Type Strains, Phase IV (KMG-IV): sequencing the most valuable type-strain genomes for metagenomic binning, comparative biology and taxonomic classification.</title>
        <authorList>
            <person name="Goeker M."/>
        </authorList>
    </citation>
    <scope>NUCLEOTIDE SEQUENCE [LARGE SCALE GENOMIC DNA]</scope>
    <source>
        <strain evidence="8 9">DSM 101015</strain>
    </source>
</reference>
<dbReference type="Proteomes" id="UP000565745">
    <property type="component" value="Unassembled WGS sequence"/>
</dbReference>
<feature type="transmembrane region" description="Helical" evidence="7">
    <location>
        <begin position="146"/>
        <end position="167"/>
    </location>
</feature>
<protein>
    <submittedName>
        <fullName evidence="8">Putative MATE family efflux protein</fullName>
    </submittedName>
</protein>
<organism evidence="8 9">
    <name type="scientific">Sulfitobacter noctilucicola</name>
    <dbReference type="NCBI Taxonomy" id="1342301"/>
    <lineage>
        <taxon>Bacteria</taxon>
        <taxon>Pseudomonadati</taxon>
        <taxon>Pseudomonadota</taxon>
        <taxon>Alphaproteobacteria</taxon>
        <taxon>Rhodobacterales</taxon>
        <taxon>Roseobacteraceae</taxon>
        <taxon>Sulfitobacter</taxon>
    </lineage>
</organism>
<keyword evidence="2" id="KW-0813">Transport</keyword>
<dbReference type="InterPro" id="IPR002528">
    <property type="entry name" value="MATE_fam"/>
</dbReference>
<evidence type="ECO:0000313" key="9">
    <source>
        <dbReference type="Proteomes" id="UP000565745"/>
    </source>
</evidence>
<feature type="transmembrane region" description="Helical" evidence="7">
    <location>
        <begin position="331"/>
        <end position="350"/>
    </location>
</feature>
<gene>
    <name evidence="8" type="ORF">GGR93_001988</name>
</gene>
<feature type="transmembrane region" description="Helical" evidence="7">
    <location>
        <begin position="370"/>
        <end position="390"/>
    </location>
</feature>
<dbReference type="GO" id="GO:0015297">
    <property type="term" value="F:antiporter activity"/>
    <property type="evidence" value="ECO:0007669"/>
    <property type="project" value="InterPro"/>
</dbReference>
<dbReference type="AlphaFoldDB" id="A0A7W6Q3H4"/>
<accession>A0A7W6Q3H4</accession>
<keyword evidence="4 7" id="KW-0812">Transmembrane</keyword>